<feature type="region of interest" description="Disordered" evidence="1">
    <location>
        <begin position="768"/>
        <end position="882"/>
    </location>
</feature>
<organism evidence="4 5">
    <name type="scientific">Chlamydomonas schloesseri</name>
    <dbReference type="NCBI Taxonomy" id="2026947"/>
    <lineage>
        <taxon>Eukaryota</taxon>
        <taxon>Viridiplantae</taxon>
        <taxon>Chlorophyta</taxon>
        <taxon>core chlorophytes</taxon>
        <taxon>Chlorophyceae</taxon>
        <taxon>CS clade</taxon>
        <taxon>Chlamydomonadales</taxon>
        <taxon>Chlamydomonadaceae</taxon>
        <taxon>Chlamydomonas</taxon>
    </lineage>
</organism>
<feature type="domain" description="SAC" evidence="3">
    <location>
        <begin position="155"/>
        <end position="520"/>
    </location>
</feature>
<evidence type="ECO:0000256" key="1">
    <source>
        <dbReference type="SAM" id="MobiDB-lite"/>
    </source>
</evidence>
<dbReference type="EMBL" id="JAEHOD010000079">
    <property type="protein sequence ID" value="KAG2430349.1"/>
    <property type="molecule type" value="Genomic_DNA"/>
</dbReference>
<feature type="compositionally biased region" description="Acidic residues" evidence="1">
    <location>
        <begin position="1014"/>
        <end position="1023"/>
    </location>
</feature>
<dbReference type="Pfam" id="PF02383">
    <property type="entry name" value="Syja_N"/>
    <property type="match status" value="1"/>
</dbReference>
<dbReference type="InterPro" id="IPR001202">
    <property type="entry name" value="WW_dom"/>
</dbReference>
<keyword evidence="5" id="KW-1185">Reference proteome</keyword>
<dbReference type="Pfam" id="PF00397">
    <property type="entry name" value="WW"/>
    <property type="match status" value="1"/>
</dbReference>
<feature type="region of interest" description="Disordered" evidence="1">
    <location>
        <begin position="328"/>
        <end position="347"/>
    </location>
</feature>
<dbReference type="SMART" id="SM00456">
    <property type="entry name" value="WW"/>
    <property type="match status" value="1"/>
</dbReference>
<dbReference type="CDD" id="cd00201">
    <property type="entry name" value="WW"/>
    <property type="match status" value="1"/>
</dbReference>
<dbReference type="InterPro" id="IPR002013">
    <property type="entry name" value="SAC_dom"/>
</dbReference>
<dbReference type="PROSITE" id="PS50020">
    <property type="entry name" value="WW_DOMAIN_2"/>
    <property type="match status" value="1"/>
</dbReference>
<accession>A0A835VYJ3</accession>
<gene>
    <name evidence="4" type="ORF">HYH02_013713</name>
</gene>
<dbReference type="InterPro" id="IPR036020">
    <property type="entry name" value="WW_dom_sf"/>
</dbReference>
<feature type="compositionally biased region" description="Polar residues" evidence="1">
    <location>
        <begin position="1340"/>
        <end position="1351"/>
    </location>
</feature>
<feature type="region of interest" description="Disordered" evidence="1">
    <location>
        <begin position="1177"/>
        <end position="1202"/>
    </location>
</feature>
<evidence type="ECO:0000259" key="2">
    <source>
        <dbReference type="PROSITE" id="PS50020"/>
    </source>
</evidence>
<dbReference type="Gene3D" id="2.20.70.10">
    <property type="match status" value="1"/>
</dbReference>
<feature type="compositionally biased region" description="Low complexity" evidence="1">
    <location>
        <begin position="1047"/>
        <end position="1068"/>
    </location>
</feature>
<feature type="compositionally biased region" description="Gly residues" evidence="1">
    <location>
        <begin position="695"/>
        <end position="705"/>
    </location>
</feature>
<evidence type="ECO:0000313" key="4">
    <source>
        <dbReference type="EMBL" id="KAG2430349.1"/>
    </source>
</evidence>
<feature type="compositionally biased region" description="Basic and acidic residues" evidence="1">
    <location>
        <begin position="872"/>
        <end position="882"/>
    </location>
</feature>
<dbReference type="PANTHER" id="PTHR46817">
    <property type="entry name" value="PHOSPHOINOSITIDE PHOSPHATASE SAC9-RELATED"/>
    <property type="match status" value="1"/>
</dbReference>
<feature type="region of interest" description="Disordered" evidence="1">
    <location>
        <begin position="1012"/>
        <end position="1068"/>
    </location>
</feature>
<dbReference type="PROSITE" id="PS01159">
    <property type="entry name" value="WW_DOMAIN_1"/>
    <property type="match status" value="1"/>
</dbReference>
<protein>
    <recommendedName>
        <fullName evidence="6">WW domain-containing protein</fullName>
    </recommendedName>
</protein>
<name>A0A835VYJ3_9CHLO</name>
<dbReference type="PROSITE" id="PS50275">
    <property type="entry name" value="SAC"/>
    <property type="match status" value="1"/>
</dbReference>
<dbReference type="GO" id="GO:0016791">
    <property type="term" value="F:phosphatase activity"/>
    <property type="evidence" value="ECO:0007669"/>
    <property type="project" value="InterPro"/>
</dbReference>
<reference evidence="4" key="1">
    <citation type="journal article" date="2020" name="bioRxiv">
        <title>Comparative genomics of Chlamydomonas.</title>
        <authorList>
            <person name="Craig R.J."/>
            <person name="Hasan A.R."/>
            <person name="Ness R.W."/>
            <person name="Keightley P.D."/>
        </authorList>
    </citation>
    <scope>NUCLEOTIDE SEQUENCE</scope>
    <source>
        <strain evidence="4">CCAP 11/173</strain>
    </source>
</reference>
<sequence length="1389" mass="143157">MAVPGKISLVFSPVKQRYSIVARGNGRALVQVLRVDIHSGKLMFTWTKGRDIFESETAALDFLRQADGPIQILATAPYMLGYVVIGPWGLLLVAEKFRVSASLPGNHEVKTVTKSHWIKIPLQLNLSLQSVQAPEAVLKDEKAMKDEIDKGIERLLSFPIDGAHFLCDTLDITRPFPSYRSVKDPSWDLVWNRWMSAPFRNLGLDHLCPPLLQGLCESRQLEDFDGAKYWVAVISRRGCLHPGPRYKARGLNDYAEPGNELEVEQVIWRQQHRDGSLLWSRYTWRRGSAPLWWGVSIKNNGIGEAEIKIRSHNTFKGSKRYVRRLQRRYTPTPQLDPDPPAAGPDGDPTRLVPITFVSLLRKGTPDRDRSEAKLASAFDFVVAALRKEHGLPLTYIALDWHEMDKQLGHVGIVEAFWNTVKDLLPAQGFALGTLEKVGPDHTEVCPDQERPGVPPRPGDDGSGIVAPRVSAAGIGWRAHWLRQQRGVTRYNCADSLDRTNVGSFFGAVQVLIEQCRELDIAIARTRPSAEQLAALAAARAARDPRAFSRSNTTASVSSAAAAAAAAGGGAGAGGAGAQQLGGGGGATPGPQAMTQSYTPGVGVGGPGGAGVPGVAGAGANLFGLTGTGAAAAGAAMLEKFGKQVANGITTMMTGDGRSPMRGASMPPGALGPGSSSHSSSPLPMQRAGLPPAAPGGAGAGAGAGGAMDAPLQKKITIAPDGLPLPPGWEAKIDKTTNRIFYVDHNTRSTTWERPPPPASGRLSSDALSAVFQPGSGPGGLGGPGSQVLGAATPGAGNGSQPHPQPPHHMRMPGQELRGPAVSVASFSSQQPPPGAQVPLTPRASTPHGGDSPGDALGSVRAGPTGGGGGGHTRNDSGSDAAEAERYEPLTPWCMLRQVGRVAGISRRIHPEALSMLAELFLVNGDMCAWLYTGSQAMHSERILIFEPETSKLRKAGVGAYGNAIVAVKRRYNNVVVDKEKQSMIDVFLGYKQREYFPSAWLAYQVLDKEGVPLEGDEPDDLDGEPVGQIDWPLPERNAGHHMHPMFGSAAAGPGSAASSLSASGPAGAGPHSYGHVGMPHGVGLGLGYHHMPPAGVHAGGYMSSTAAAGVPGPGLAGLGGVGGAAGAGAGAGAGGLAGGVSGKSLLGAGGAAGGGTLGHVYSMGDLAAAGAAAAAGGGATGTASRPASAHLAGGSSRMSRRGKSMSTEELNEQLKQIHLQSQLTDEQMRAMRKAGSEAVLTSMDSANSVDLIHFGAGPDESESSSVASVSLLGGAGGGAAAAPSRLATGLPANASDQALLIHHSASEERIGGAAVGAAAPGGAHGGGAGFTDWALFGEDTSASGTTGTNTPDRGPRPGAAPPGLKPALKKPAAPSVTDPLASLLDAELL</sequence>
<dbReference type="OrthoDB" id="405996at2759"/>
<comment type="caution">
    <text evidence="4">The sequence shown here is derived from an EMBL/GenBank/DDBJ whole genome shotgun (WGS) entry which is preliminary data.</text>
</comment>
<feature type="region of interest" description="Disordered" evidence="1">
    <location>
        <begin position="655"/>
        <end position="705"/>
    </location>
</feature>
<evidence type="ECO:0000313" key="5">
    <source>
        <dbReference type="Proteomes" id="UP000613740"/>
    </source>
</evidence>
<dbReference type="PANTHER" id="PTHR46817:SF1">
    <property type="entry name" value="SAC DOMAIN-CONTAINING PROTEIN"/>
    <property type="match status" value="1"/>
</dbReference>
<feature type="compositionally biased region" description="Gly residues" evidence="1">
    <location>
        <begin position="573"/>
        <end position="587"/>
    </location>
</feature>
<feature type="compositionally biased region" description="Gly residues" evidence="1">
    <location>
        <begin position="775"/>
        <end position="784"/>
    </location>
</feature>
<feature type="compositionally biased region" description="Low complexity" evidence="1">
    <location>
        <begin position="1365"/>
        <end position="1374"/>
    </location>
</feature>
<feature type="region of interest" description="Disordered" evidence="1">
    <location>
        <begin position="1337"/>
        <end position="1377"/>
    </location>
</feature>
<dbReference type="Proteomes" id="UP000613740">
    <property type="component" value="Unassembled WGS sequence"/>
</dbReference>
<proteinExistence type="predicted"/>
<feature type="compositionally biased region" description="Low complexity" evidence="1">
    <location>
        <begin position="662"/>
        <end position="690"/>
    </location>
</feature>
<feature type="region of interest" description="Disordered" evidence="1">
    <location>
        <begin position="573"/>
        <end position="593"/>
    </location>
</feature>
<evidence type="ECO:0008006" key="6">
    <source>
        <dbReference type="Google" id="ProtNLM"/>
    </source>
</evidence>
<dbReference type="SUPFAM" id="SSF51045">
    <property type="entry name" value="WW domain"/>
    <property type="match status" value="1"/>
</dbReference>
<feature type="domain" description="WW" evidence="2">
    <location>
        <begin position="722"/>
        <end position="756"/>
    </location>
</feature>
<evidence type="ECO:0000259" key="3">
    <source>
        <dbReference type="PROSITE" id="PS50275"/>
    </source>
</evidence>